<organism evidence="2 3">
    <name type="scientific">Amycolatopsis pigmentata</name>
    <dbReference type="NCBI Taxonomy" id="450801"/>
    <lineage>
        <taxon>Bacteria</taxon>
        <taxon>Bacillati</taxon>
        <taxon>Actinomycetota</taxon>
        <taxon>Actinomycetes</taxon>
        <taxon>Pseudonocardiales</taxon>
        <taxon>Pseudonocardiaceae</taxon>
        <taxon>Amycolatopsis</taxon>
    </lineage>
</organism>
<dbReference type="Pfam" id="PF00117">
    <property type="entry name" value="GATase"/>
    <property type="match status" value="1"/>
</dbReference>
<dbReference type="RefSeq" id="WP_378268487.1">
    <property type="nucleotide sequence ID" value="NZ_JBHUKR010000018.1"/>
</dbReference>
<keyword evidence="2" id="KW-0315">Glutamine amidotransferase</keyword>
<sequence>MWSYPGLVSAPRLLIIQPDESGPLGPLGDWLTDSGAELEVRLPPEDPVPDDLGEYAGVVCLGGGMNTDEEGSHPWIPAVRDLLAKAARGGLPTLGICLGAQFLAVATGGRVTPGENGPEVGAGLVSKKDAAWTDPLFAELPLMPDVMQFHGDGISVLPPGAVLLASSPRYPHQAFRLHRAAYGVQFHIETTPEIVQAWARDAPTMSAVARPGAFDTETLTAVHADIAQTWSPFAARFVNLCAGTLDPSSPRPTLPLA</sequence>
<dbReference type="PANTHER" id="PTHR42695:SF5">
    <property type="entry name" value="GLUTAMINE AMIDOTRANSFERASE YLR126C-RELATED"/>
    <property type="match status" value="1"/>
</dbReference>
<protein>
    <submittedName>
        <fullName evidence="2">Type 1 glutamine amidotransferase</fullName>
    </submittedName>
</protein>
<evidence type="ECO:0000313" key="2">
    <source>
        <dbReference type="EMBL" id="MFD2420436.1"/>
    </source>
</evidence>
<dbReference type="Gene3D" id="3.40.50.880">
    <property type="match status" value="1"/>
</dbReference>
<evidence type="ECO:0000259" key="1">
    <source>
        <dbReference type="Pfam" id="PF00117"/>
    </source>
</evidence>
<dbReference type="EMBL" id="JBHUKR010000018">
    <property type="protein sequence ID" value="MFD2420436.1"/>
    <property type="molecule type" value="Genomic_DNA"/>
</dbReference>
<dbReference type="InterPro" id="IPR017926">
    <property type="entry name" value="GATASE"/>
</dbReference>
<dbReference type="PANTHER" id="PTHR42695">
    <property type="entry name" value="GLUTAMINE AMIDOTRANSFERASE YLR126C-RELATED"/>
    <property type="match status" value="1"/>
</dbReference>
<dbReference type="InterPro" id="IPR029062">
    <property type="entry name" value="Class_I_gatase-like"/>
</dbReference>
<dbReference type="Proteomes" id="UP001597417">
    <property type="component" value="Unassembled WGS sequence"/>
</dbReference>
<accession>A0ABW5FZZ1</accession>
<dbReference type="PROSITE" id="PS51273">
    <property type="entry name" value="GATASE_TYPE_1"/>
    <property type="match status" value="1"/>
</dbReference>
<feature type="domain" description="Glutamine amidotransferase" evidence="1">
    <location>
        <begin position="53"/>
        <end position="192"/>
    </location>
</feature>
<reference evidence="3" key="1">
    <citation type="journal article" date="2019" name="Int. J. Syst. Evol. Microbiol.">
        <title>The Global Catalogue of Microorganisms (GCM) 10K type strain sequencing project: providing services to taxonomists for standard genome sequencing and annotation.</title>
        <authorList>
            <consortium name="The Broad Institute Genomics Platform"/>
            <consortium name="The Broad Institute Genome Sequencing Center for Infectious Disease"/>
            <person name="Wu L."/>
            <person name="Ma J."/>
        </authorList>
    </citation>
    <scope>NUCLEOTIDE SEQUENCE [LARGE SCALE GENOMIC DNA]</scope>
    <source>
        <strain evidence="3">CGMCC 4.7645</strain>
    </source>
</reference>
<dbReference type="CDD" id="cd01741">
    <property type="entry name" value="GATase1_1"/>
    <property type="match status" value="1"/>
</dbReference>
<proteinExistence type="predicted"/>
<dbReference type="InterPro" id="IPR044992">
    <property type="entry name" value="ChyE-like"/>
</dbReference>
<evidence type="ECO:0000313" key="3">
    <source>
        <dbReference type="Proteomes" id="UP001597417"/>
    </source>
</evidence>
<keyword evidence="3" id="KW-1185">Reference proteome</keyword>
<comment type="caution">
    <text evidence="2">The sequence shown here is derived from an EMBL/GenBank/DDBJ whole genome shotgun (WGS) entry which is preliminary data.</text>
</comment>
<name>A0ABW5FZZ1_9PSEU</name>
<dbReference type="SUPFAM" id="SSF52317">
    <property type="entry name" value="Class I glutamine amidotransferase-like"/>
    <property type="match status" value="1"/>
</dbReference>
<gene>
    <name evidence="2" type="ORF">ACFSXZ_29315</name>
</gene>